<dbReference type="EMBL" id="FUYB01000003">
    <property type="protein sequence ID" value="SKA71968.1"/>
    <property type="molecule type" value="Genomic_DNA"/>
</dbReference>
<dbReference type="NCBIfam" id="NF004442">
    <property type="entry name" value="PRK05777.1-5"/>
    <property type="match status" value="1"/>
</dbReference>
<dbReference type="Pfam" id="PF00361">
    <property type="entry name" value="Proton_antipo_M"/>
    <property type="match status" value="1"/>
</dbReference>
<dbReference type="NCBIfam" id="TIGR01770">
    <property type="entry name" value="NDH_I_N"/>
    <property type="match status" value="1"/>
</dbReference>
<keyword evidence="5" id="KW-1003">Cell membrane</keyword>
<feature type="transmembrane region" description="Helical" evidence="5">
    <location>
        <begin position="158"/>
        <end position="179"/>
    </location>
</feature>
<keyword evidence="2 5" id="KW-0812">Transmembrane</keyword>
<feature type="transmembrane region" description="Helical" evidence="5">
    <location>
        <begin position="270"/>
        <end position="291"/>
    </location>
</feature>
<dbReference type="GO" id="GO:0005886">
    <property type="term" value="C:plasma membrane"/>
    <property type="evidence" value="ECO:0007669"/>
    <property type="project" value="UniProtKB-SubCell"/>
</dbReference>
<dbReference type="HAMAP" id="MF_00445">
    <property type="entry name" value="NDH1_NuoN_1"/>
    <property type="match status" value="1"/>
</dbReference>
<dbReference type="STRING" id="92487.SAMN02745130_00958"/>
<keyword evidence="4 5" id="KW-0472">Membrane</keyword>
<dbReference type="PANTHER" id="PTHR22773">
    <property type="entry name" value="NADH DEHYDROGENASE"/>
    <property type="match status" value="1"/>
</dbReference>
<evidence type="ECO:0000313" key="8">
    <source>
        <dbReference type="EMBL" id="SKA71968.1"/>
    </source>
</evidence>
<feature type="transmembrane region" description="Helical" evidence="5">
    <location>
        <begin position="6"/>
        <end position="26"/>
    </location>
</feature>
<gene>
    <name evidence="5" type="primary">nuoN</name>
    <name evidence="8" type="ORF">SAMN02745130_00958</name>
</gene>
<evidence type="ECO:0000256" key="6">
    <source>
        <dbReference type="RuleBase" id="RU000320"/>
    </source>
</evidence>
<comment type="catalytic activity">
    <reaction evidence="5">
        <text>a quinone + NADH + 5 H(+)(in) = a quinol + NAD(+) + 4 H(+)(out)</text>
        <dbReference type="Rhea" id="RHEA:57888"/>
        <dbReference type="ChEBI" id="CHEBI:15378"/>
        <dbReference type="ChEBI" id="CHEBI:24646"/>
        <dbReference type="ChEBI" id="CHEBI:57540"/>
        <dbReference type="ChEBI" id="CHEBI:57945"/>
        <dbReference type="ChEBI" id="CHEBI:132124"/>
    </reaction>
</comment>
<feature type="transmembrane region" description="Helical" evidence="5">
    <location>
        <begin position="368"/>
        <end position="391"/>
    </location>
</feature>
<dbReference type="GO" id="GO:0012505">
    <property type="term" value="C:endomembrane system"/>
    <property type="evidence" value="ECO:0007669"/>
    <property type="project" value="UniProtKB-SubCell"/>
</dbReference>
<dbReference type="Proteomes" id="UP000190460">
    <property type="component" value="Unassembled WGS sequence"/>
</dbReference>
<dbReference type="AlphaFoldDB" id="A0A1T4W4I9"/>
<evidence type="ECO:0000256" key="1">
    <source>
        <dbReference type="ARBA" id="ARBA00004127"/>
    </source>
</evidence>
<name>A0A1T4W4I9_9GAMM</name>
<keyword evidence="5" id="KW-0874">Quinone</keyword>
<proteinExistence type="inferred from homology"/>
<feature type="transmembrane region" description="Helical" evidence="5">
    <location>
        <begin position="325"/>
        <end position="347"/>
    </location>
</feature>
<dbReference type="OrthoDB" id="9768329at2"/>
<feature type="transmembrane region" description="Helical" evidence="5">
    <location>
        <begin position="102"/>
        <end position="119"/>
    </location>
</feature>
<dbReference type="GO" id="GO:0008137">
    <property type="term" value="F:NADH dehydrogenase (ubiquinone) activity"/>
    <property type="evidence" value="ECO:0007669"/>
    <property type="project" value="InterPro"/>
</dbReference>
<accession>A0A1T4W4I9</accession>
<comment type="subunit">
    <text evidence="5">NDH-1 is composed of 14 different subunits. Subunits NuoA, H, J, K, L, M, N constitute the membrane sector of the complex.</text>
</comment>
<keyword evidence="3 5" id="KW-1133">Transmembrane helix</keyword>
<feature type="transmembrane region" description="Helical" evidence="5">
    <location>
        <begin position="33"/>
        <end position="51"/>
    </location>
</feature>
<dbReference type="GO" id="GO:0042773">
    <property type="term" value="P:ATP synthesis coupled electron transport"/>
    <property type="evidence" value="ECO:0007669"/>
    <property type="project" value="InterPro"/>
</dbReference>
<evidence type="ECO:0000259" key="7">
    <source>
        <dbReference type="Pfam" id="PF00361"/>
    </source>
</evidence>
<comment type="function">
    <text evidence="5">NDH-1 shuttles electrons from NADH, via FMN and iron-sulfur (Fe-S) centers, to quinones in the respiratory chain. The immediate electron acceptor for the enzyme in this species is believed to be ubiquinone. Couples the redox reaction to proton translocation (for every two electrons transferred, four hydrogen ions are translocated across the cytoplasmic membrane), and thus conserves the redox energy in a proton gradient.</text>
</comment>
<feature type="transmembrane region" description="Helical" evidence="5">
    <location>
        <begin position="403"/>
        <end position="423"/>
    </location>
</feature>
<keyword evidence="5" id="KW-0520">NAD</keyword>
<dbReference type="InterPro" id="IPR001750">
    <property type="entry name" value="ND/Mrp_TM"/>
</dbReference>
<evidence type="ECO:0000256" key="3">
    <source>
        <dbReference type="ARBA" id="ARBA00022989"/>
    </source>
</evidence>
<dbReference type="GO" id="GO:0050136">
    <property type="term" value="F:NADH dehydrogenase (quinone) (non-electrogenic) activity"/>
    <property type="evidence" value="ECO:0007669"/>
    <property type="project" value="UniProtKB-UniRule"/>
</dbReference>
<dbReference type="InterPro" id="IPR010096">
    <property type="entry name" value="NADH-Q_OxRdtase_suN/2"/>
</dbReference>
<sequence>MNIAIALPEIFLTIAICLSLLIEPFLPTDKRRLISYLLIQTCLIITTLLVINTFPADKAWGLNNLYVRDDLGSLLKISILLVTMLAFVYARQYLQEKGLWKNEFFILILFSVLGMLVIASANHLLLIYLGLELLALALYALVAFSRDDSRATEAAMKYFVLGAIASGMLLYGISILYGITRGQLELSAIASYLSTQEVLNNIPLLFALVFIVGGIAFKFGTVPFHMWAPDVYQGAPTAVTLFLASVPKLAAFAMLMRVLGESLGAAQSGWSQLLLVMGLLSVTVGNLLAIAQFNLKRMFAYSTIAHMGFVLLAAMTGTLEGYSAGLFYTIIYALTSVGSFAILILLSHQGLDAETLNDLKGLNERHPWYAFLMLLLLFSMAGIPPMVGFYAKFSVIQAMLNTGYLWPAVFVVLMSVVGEFYYLRAIKMMYFDQPEKHPPQITYPMDFQIALTANGLLVLFLGLLPTGLIELCTQALVASLP</sequence>
<comment type="similarity">
    <text evidence="5">Belongs to the complex I subunit 2 family.</text>
</comment>
<feature type="domain" description="NADH:quinone oxidoreductase/Mrp antiporter transmembrane" evidence="7">
    <location>
        <begin position="121"/>
        <end position="416"/>
    </location>
</feature>
<evidence type="ECO:0000256" key="5">
    <source>
        <dbReference type="HAMAP-Rule" id="MF_00445"/>
    </source>
</evidence>
<comment type="subcellular location">
    <subcellularLocation>
        <location evidence="5">Cell membrane</location>
        <topology evidence="5">Multi-pass membrane protein</topology>
    </subcellularLocation>
    <subcellularLocation>
        <location evidence="1">Endomembrane system</location>
        <topology evidence="1">Multi-pass membrane protein</topology>
    </subcellularLocation>
    <subcellularLocation>
        <location evidence="6">Membrane</location>
        <topology evidence="6">Multi-pass membrane protein</topology>
    </subcellularLocation>
</comment>
<dbReference type="EC" id="7.1.1.-" evidence="5"/>
<keyword evidence="5" id="KW-1278">Translocase</keyword>
<feature type="transmembrane region" description="Helical" evidence="5">
    <location>
        <begin position="71"/>
        <end position="90"/>
    </location>
</feature>
<reference evidence="8 9" key="1">
    <citation type="submission" date="2017-02" db="EMBL/GenBank/DDBJ databases">
        <authorList>
            <person name="Peterson S.W."/>
        </authorList>
    </citation>
    <scope>NUCLEOTIDE SEQUENCE [LARGE SCALE GENOMIC DNA]</scope>
    <source>
        <strain evidence="8 9">ATCC 49788</strain>
    </source>
</reference>
<keyword evidence="5" id="KW-0830">Ubiquinone</keyword>
<feature type="transmembrane region" description="Helical" evidence="5">
    <location>
        <begin position="443"/>
        <end position="464"/>
    </location>
</feature>
<feature type="transmembrane region" description="Helical" evidence="5">
    <location>
        <begin position="298"/>
        <end position="319"/>
    </location>
</feature>
<dbReference type="RefSeq" id="WP_078921445.1">
    <property type="nucleotide sequence ID" value="NZ_FUYB01000003.1"/>
</dbReference>
<evidence type="ECO:0000313" key="9">
    <source>
        <dbReference type="Proteomes" id="UP000190460"/>
    </source>
</evidence>
<keyword evidence="5" id="KW-0813">Transport</keyword>
<protein>
    <recommendedName>
        <fullName evidence="5">NADH-quinone oxidoreductase subunit N</fullName>
        <ecNumber evidence="5">7.1.1.-</ecNumber>
    </recommendedName>
    <alternativeName>
        <fullName evidence="5">NADH dehydrogenase I subunit N</fullName>
    </alternativeName>
    <alternativeName>
        <fullName evidence="5">NDH-1 subunit N</fullName>
    </alternativeName>
</protein>
<feature type="transmembrane region" description="Helical" evidence="5">
    <location>
        <begin position="125"/>
        <end position="146"/>
    </location>
</feature>
<dbReference type="GO" id="GO:0048038">
    <property type="term" value="F:quinone binding"/>
    <property type="evidence" value="ECO:0007669"/>
    <property type="project" value="UniProtKB-KW"/>
</dbReference>
<feature type="transmembrane region" description="Helical" evidence="5">
    <location>
        <begin position="238"/>
        <end position="258"/>
    </location>
</feature>
<dbReference type="PRINTS" id="PR01434">
    <property type="entry name" value="NADHDHGNASE5"/>
</dbReference>
<evidence type="ECO:0000256" key="2">
    <source>
        <dbReference type="ARBA" id="ARBA00022692"/>
    </source>
</evidence>
<organism evidence="8 9">
    <name type="scientific">Thiothrix eikelboomii</name>
    <dbReference type="NCBI Taxonomy" id="92487"/>
    <lineage>
        <taxon>Bacteria</taxon>
        <taxon>Pseudomonadati</taxon>
        <taxon>Pseudomonadota</taxon>
        <taxon>Gammaproteobacteria</taxon>
        <taxon>Thiotrichales</taxon>
        <taxon>Thiotrichaceae</taxon>
        <taxon>Thiothrix</taxon>
    </lineage>
</organism>
<feature type="transmembrane region" description="Helical" evidence="5">
    <location>
        <begin position="199"/>
        <end position="217"/>
    </location>
</feature>
<keyword evidence="9" id="KW-1185">Reference proteome</keyword>
<evidence type="ECO:0000256" key="4">
    <source>
        <dbReference type="ARBA" id="ARBA00023136"/>
    </source>
</evidence>